<organism evidence="2 3">
    <name type="scientific">Microcystis aeruginosa KW</name>
    <dbReference type="NCBI Taxonomy" id="1960155"/>
    <lineage>
        <taxon>Bacteria</taxon>
        <taxon>Bacillati</taxon>
        <taxon>Cyanobacteriota</taxon>
        <taxon>Cyanophyceae</taxon>
        <taxon>Oscillatoriophycideae</taxon>
        <taxon>Chroococcales</taxon>
        <taxon>Microcystaceae</taxon>
        <taxon>Microcystis</taxon>
    </lineage>
</organism>
<evidence type="ECO:0000313" key="3">
    <source>
        <dbReference type="Proteomes" id="UP000189835"/>
    </source>
</evidence>
<proteinExistence type="predicted"/>
<dbReference type="InterPro" id="IPR000943">
    <property type="entry name" value="RNA_pol_sigma70"/>
</dbReference>
<sequence>MRTRCPKNCQLNFNGKSHALGDIGRTWELSLERVRQIESKALQKLRQSQRRNQIRDYFEALS</sequence>
<name>A0A1V4BXQ6_MICAE</name>
<dbReference type="AlphaFoldDB" id="A0A1V4BXQ6"/>
<reference evidence="2 3" key="1">
    <citation type="submission" date="2017-02" db="EMBL/GenBank/DDBJ databases">
        <title>Genome sequence of Microcystis aeruginosa KW.</title>
        <authorList>
            <person name="Oh H.-M."/>
            <person name="Ahn C.-Y."/>
            <person name="Jeong H."/>
            <person name="Srivastava A."/>
            <person name="Lee H.-G."/>
            <person name="Kang S.-R."/>
        </authorList>
    </citation>
    <scope>NUCLEOTIDE SEQUENCE [LARGE SCALE GENOMIC DNA]</scope>
    <source>
        <strain evidence="2 3">KW</strain>
    </source>
</reference>
<dbReference type="SUPFAM" id="SSF88659">
    <property type="entry name" value="Sigma3 and sigma4 domains of RNA polymerase sigma factors"/>
    <property type="match status" value="1"/>
</dbReference>
<gene>
    <name evidence="2" type="ORF">B1L04_09175</name>
</gene>
<dbReference type="InterPro" id="IPR013324">
    <property type="entry name" value="RNA_pol_sigma_r3/r4-like"/>
</dbReference>
<feature type="domain" description="RNA polymerase sigma-70 region 4" evidence="1">
    <location>
        <begin position="16"/>
        <end position="47"/>
    </location>
</feature>
<comment type="caution">
    <text evidence="2">The sequence shown here is derived from an EMBL/GenBank/DDBJ whole genome shotgun (WGS) entry which is preliminary data.</text>
</comment>
<accession>A0A1V4BXQ6</accession>
<evidence type="ECO:0000259" key="1">
    <source>
        <dbReference type="Pfam" id="PF04545"/>
    </source>
</evidence>
<dbReference type="Proteomes" id="UP000189835">
    <property type="component" value="Unassembled WGS sequence"/>
</dbReference>
<dbReference type="InterPro" id="IPR007630">
    <property type="entry name" value="RNA_pol_sigma70_r4"/>
</dbReference>
<dbReference type="GO" id="GO:0006352">
    <property type="term" value="P:DNA-templated transcription initiation"/>
    <property type="evidence" value="ECO:0007669"/>
    <property type="project" value="InterPro"/>
</dbReference>
<dbReference type="Gene3D" id="1.10.10.10">
    <property type="entry name" value="Winged helix-like DNA-binding domain superfamily/Winged helix DNA-binding domain"/>
    <property type="match status" value="1"/>
</dbReference>
<protein>
    <recommendedName>
        <fullName evidence="1">RNA polymerase sigma-70 region 4 domain-containing protein</fullName>
    </recommendedName>
</protein>
<dbReference type="InterPro" id="IPR036388">
    <property type="entry name" value="WH-like_DNA-bd_sf"/>
</dbReference>
<dbReference type="Pfam" id="PF04545">
    <property type="entry name" value="Sigma70_r4"/>
    <property type="match status" value="1"/>
</dbReference>
<evidence type="ECO:0000313" key="2">
    <source>
        <dbReference type="EMBL" id="OPF19470.1"/>
    </source>
</evidence>
<dbReference type="GO" id="GO:0003700">
    <property type="term" value="F:DNA-binding transcription factor activity"/>
    <property type="evidence" value="ECO:0007669"/>
    <property type="project" value="InterPro"/>
</dbReference>
<dbReference type="PRINTS" id="PR00046">
    <property type="entry name" value="SIGMA70FCT"/>
</dbReference>
<dbReference type="EMBL" id="MVGR01000003">
    <property type="protein sequence ID" value="OPF19470.1"/>
    <property type="molecule type" value="Genomic_DNA"/>
</dbReference>